<feature type="domain" description="GHMP kinase N-terminal" evidence="2">
    <location>
        <begin position="106"/>
        <end position="186"/>
    </location>
</feature>
<evidence type="ECO:0000256" key="1">
    <source>
        <dbReference type="ARBA" id="ARBA00022777"/>
    </source>
</evidence>
<evidence type="ECO:0000313" key="3">
    <source>
        <dbReference type="EMBL" id="PIP17001.1"/>
    </source>
</evidence>
<gene>
    <name evidence="3" type="ORF">COX44_02360</name>
</gene>
<dbReference type="Gene3D" id="3.30.230.120">
    <property type="match status" value="1"/>
</dbReference>
<dbReference type="Proteomes" id="UP000231480">
    <property type="component" value="Unassembled WGS sequence"/>
</dbReference>
<organism evidence="3 4">
    <name type="scientific">Candidatus Portnoybacteria bacterium CG23_combo_of_CG06-09_8_20_14_all_37_13</name>
    <dbReference type="NCBI Taxonomy" id="1974819"/>
    <lineage>
        <taxon>Bacteria</taxon>
        <taxon>Candidatus Portnoyibacteriota</taxon>
    </lineage>
</organism>
<comment type="caution">
    <text evidence="3">The sequence shown here is derived from an EMBL/GenBank/DDBJ whole genome shotgun (WGS) entry which is preliminary data.</text>
</comment>
<dbReference type="InterPro" id="IPR006204">
    <property type="entry name" value="GHMP_kinase_N_dom"/>
</dbReference>
<dbReference type="SUPFAM" id="SSF54211">
    <property type="entry name" value="Ribosomal protein S5 domain 2-like"/>
    <property type="match status" value="1"/>
</dbReference>
<reference evidence="3 4" key="1">
    <citation type="submission" date="2017-09" db="EMBL/GenBank/DDBJ databases">
        <title>Depth-based differentiation of microbial function through sediment-hosted aquifers and enrichment of novel symbionts in the deep terrestrial subsurface.</title>
        <authorList>
            <person name="Probst A.J."/>
            <person name="Ladd B."/>
            <person name="Jarett J.K."/>
            <person name="Geller-Mcgrath D.E."/>
            <person name="Sieber C.M."/>
            <person name="Emerson J.B."/>
            <person name="Anantharaman K."/>
            <person name="Thomas B.C."/>
            <person name="Malmstrom R."/>
            <person name="Stieglmeier M."/>
            <person name="Klingl A."/>
            <person name="Woyke T."/>
            <person name="Ryan C.M."/>
            <person name="Banfield J.F."/>
        </authorList>
    </citation>
    <scope>NUCLEOTIDE SEQUENCE [LARGE SCALE GENOMIC DNA]</scope>
    <source>
        <strain evidence="3">CG23_combo_of_CG06-09_8_20_14_all_37_13</strain>
    </source>
</reference>
<dbReference type="AlphaFoldDB" id="A0A2G9YEP5"/>
<proteinExistence type="predicted"/>
<dbReference type="GO" id="GO:0005524">
    <property type="term" value="F:ATP binding"/>
    <property type="evidence" value="ECO:0007669"/>
    <property type="project" value="InterPro"/>
</dbReference>
<protein>
    <submittedName>
        <fullName evidence="3">GHMP kinase</fullName>
    </submittedName>
</protein>
<dbReference type="GO" id="GO:0016301">
    <property type="term" value="F:kinase activity"/>
    <property type="evidence" value="ECO:0007669"/>
    <property type="project" value="UniProtKB-KW"/>
</dbReference>
<evidence type="ECO:0000259" key="2">
    <source>
        <dbReference type="Pfam" id="PF00288"/>
    </source>
</evidence>
<evidence type="ECO:0000313" key="4">
    <source>
        <dbReference type="Proteomes" id="UP000231480"/>
    </source>
</evidence>
<dbReference type="EMBL" id="PCRH01000052">
    <property type="protein sequence ID" value="PIP17001.1"/>
    <property type="molecule type" value="Genomic_DNA"/>
</dbReference>
<feature type="non-terminal residue" evidence="3">
    <location>
        <position position="250"/>
    </location>
</feature>
<sequence length="250" mass="27945">MRKEIYENLIQAKKAGKLPQITVYNRIDGPGSSLDLRLFQQSFWQLGQEAKYQPRTVGITISVGTDIVVEPLKPGKIGVESIDFGFCYIFDKGKVPSIKENWLLRVMEVFNLDGVKFTIRNIYPELKSAGLGGSAAVTTGCALLANRLTHSKFSASQIIGMASMLEQDLGVSLTGTQEQSNAVFGGVVDYAWYPWGMPGKDNFYGTSIRQKLLEPKDYPELRQRIDLYFALQRLSADVNSKWYEELGKIA</sequence>
<keyword evidence="1 3" id="KW-0808">Transferase</keyword>
<accession>A0A2G9YEP5</accession>
<name>A0A2G9YEP5_9BACT</name>
<keyword evidence="1 3" id="KW-0418">Kinase</keyword>
<dbReference type="InterPro" id="IPR020568">
    <property type="entry name" value="Ribosomal_Su5_D2-typ_SF"/>
</dbReference>
<dbReference type="Pfam" id="PF00288">
    <property type="entry name" value="GHMP_kinases_N"/>
    <property type="match status" value="1"/>
</dbReference>